<comment type="subcellular location">
    <subcellularLocation>
        <location evidence="1">Membrane</location>
        <topology evidence="1">Multi-pass membrane protein</topology>
    </subcellularLocation>
</comment>
<evidence type="ECO:0000313" key="8">
    <source>
        <dbReference type="EMBL" id="MDF8264844.1"/>
    </source>
</evidence>
<evidence type="ECO:0000256" key="3">
    <source>
        <dbReference type="ARBA" id="ARBA00022989"/>
    </source>
</evidence>
<gene>
    <name evidence="8" type="ORF">P4R38_11365</name>
</gene>
<keyword evidence="9" id="KW-1185">Reference proteome</keyword>
<proteinExistence type="predicted"/>
<keyword evidence="3 6" id="KW-1133">Transmembrane helix</keyword>
<dbReference type="InterPro" id="IPR026841">
    <property type="entry name" value="Aur1/Ipt1"/>
</dbReference>
<dbReference type="PANTHER" id="PTHR31310:SF7">
    <property type="entry name" value="PA-PHOSPHATASE RELATED-FAMILY PROTEIN DDB_G0268928"/>
    <property type="match status" value="1"/>
</dbReference>
<dbReference type="Pfam" id="PF14378">
    <property type="entry name" value="PAP2_3"/>
    <property type="match status" value="1"/>
</dbReference>
<evidence type="ECO:0000256" key="1">
    <source>
        <dbReference type="ARBA" id="ARBA00004141"/>
    </source>
</evidence>
<dbReference type="Gene3D" id="1.20.144.10">
    <property type="entry name" value="Phosphatidic acid phosphatase type 2/haloperoxidase"/>
    <property type="match status" value="1"/>
</dbReference>
<evidence type="ECO:0000256" key="2">
    <source>
        <dbReference type="ARBA" id="ARBA00022692"/>
    </source>
</evidence>
<dbReference type="PROSITE" id="PS51257">
    <property type="entry name" value="PROKAR_LIPOPROTEIN"/>
    <property type="match status" value="1"/>
</dbReference>
<dbReference type="InterPro" id="IPR036938">
    <property type="entry name" value="PAP2/HPO_sf"/>
</dbReference>
<feature type="compositionally biased region" description="Basic and acidic residues" evidence="5">
    <location>
        <begin position="285"/>
        <end position="297"/>
    </location>
</feature>
<reference evidence="8 9" key="1">
    <citation type="submission" date="2023-03" db="EMBL/GenBank/DDBJ databases">
        <title>YIM 133296 draft genome.</title>
        <authorList>
            <person name="Xiong L."/>
        </authorList>
    </citation>
    <scope>NUCLEOTIDE SEQUENCE [LARGE SCALE GENOMIC DNA]</scope>
    <source>
        <strain evidence="8 9">YIM 133296</strain>
    </source>
</reference>
<dbReference type="PANTHER" id="PTHR31310">
    <property type="match status" value="1"/>
</dbReference>
<sequence length="297" mass="32148">MRRTPARPISASAEEPARRLPRPLQPTWVQLLLACSPLTLVLLSYVLAQWISAPITARPRQGVTNRLGFGLHVTAPPAVDRAVFGVVPSAWLQQRLVGGGAHWYDAVAALVYVSHFVVLPVGTALVWLHYRDRFRAWITAVLTLTAVGMLLYAVYPAAPPWLASQQGAVAPVRRISGLGWDALGLPLVRHLLGDGQAGSNPVAAVPSLHAATPVLLLLFLWPVLRWPWRAALAAYAAVMAVALVYTGEHYVIDVVAGWATAVVAVAVAQATQRTGRGHRFIGTRTPHDRPRRTEVST</sequence>
<dbReference type="RefSeq" id="WP_277192223.1">
    <property type="nucleotide sequence ID" value="NZ_JAROAV010000028.1"/>
</dbReference>
<evidence type="ECO:0000313" key="9">
    <source>
        <dbReference type="Proteomes" id="UP001528912"/>
    </source>
</evidence>
<evidence type="ECO:0000256" key="6">
    <source>
        <dbReference type="SAM" id="Phobius"/>
    </source>
</evidence>
<feature type="transmembrane region" description="Helical" evidence="6">
    <location>
        <begin position="134"/>
        <end position="155"/>
    </location>
</feature>
<feature type="transmembrane region" description="Helical" evidence="6">
    <location>
        <begin position="251"/>
        <end position="270"/>
    </location>
</feature>
<feature type="transmembrane region" description="Helical" evidence="6">
    <location>
        <begin position="106"/>
        <end position="127"/>
    </location>
</feature>
<feature type="transmembrane region" description="Helical" evidence="6">
    <location>
        <begin position="228"/>
        <end position="245"/>
    </location>
</feature>
<dbReference type="EMBL" id="JAROAV010000028">
    <property type="protein sequence ID" value="MDF8264844.1"/>
    <property type="molecule type" value="Genomic_DNA"/>
</dbReference>
<feature type="region of interest" description="Disordered" evidence="5">
    <location>
        <begin position="278"/>
        <end position="297"/>
    </location>
</feature>
<feature type="domain" description="Inositolphosphotransferase Aur1/Ipt1" evidence="7">
    <location>
        <begin position="85"/>
        <end position="266"/>
    </location>
</feature>
<evidence type="ECO:0000256" key="4">
    <source>
        <dbReference type="ARBA" id="ARBA00023136"/>
    </source>
</evidence>
<feature type="transmembrane region" description="Helical" evidence="6">
    <location>
        <begin position="202"/>
        <end position="221"/>
    </location>
</feature>
<feature type="transmembrane region" description="Helical" evidence="6">
    <location>
        <begin position="28"/>
        <end position="51"/>
    </location>
</feature>
<evidence type="ECO:0000256" key="5">
    <source>
        <dbReference type="SAM" id="MobiDB-lite"/>
    </source>
</evidence>
<dbReference type="Proteomes" id="UP001528912">
    <property type="component" value="Unassembled WGS sequence"/>
</dbReference>
<keyword evidence="2 6" id="KW-0812">Transmembrane</keyword>
<name>A0ABT6C7D0_9MICO</name>
<organism evidence="8 9">
    <name type="scientific">Luteipulveratus flavus</name>
    <dbReference type="NCBI Taxonomy" id="3031728"/>
    <lineage>
        <taxon>Bacteria</taxon>
        <taxon>Bacillati</taxon>
        <taxon>Actinomycetota</taxon>
        <taxon>Actinomycetes</taxon>
        <taxon>Micrococcales</taxon>
        <taxon>Dermacoccaceae</taxon>
        <taxon>Luteipulveratus</taxon>
    </lineage>
</organism>
<evidence type="ECO:0000259" key="7">
    <source>
        <dbReference type="Pfam" id="PF14378"/>
    </source>
</evidence>
<dbReference type="SUPFAM" id="SSF48317">
    <property type="entry name" value="Acid phosphatase/Vanadium-dependent haloperoxidase"/>
    <property type="match status" value="1"/>
</dbReference>
<dbReference type="InterPro" id="IPR052185">
    <property type="entry name" value="IPC_Synthase-Related"/>
</dbReference>
<protein>
    <submittedName>
        <fullName evidence="8">Phosphatase PAP2 family protein</fullName>
    </submittedName>
</protein>
<comment type="caution">
    <text evidence="8">The sequence shown here is derived from an EMBL/GenBank/DDBJ whole genome shotgun (WGS) entry which is preliminary data.</text>
</comment>
<accession>A0ABT6C7D0</accession>
<keyword evidence="4 6" id="KW-0472">Membrane</keyword>